<dbReference type="AlphaFoldDB" id="A0AB73ICB3"/>
<proteinExistence type="predicted"/>
<dbReference type="Gene3D" id="3.90.550.10">
    <property type="entry name" value="Spore Coat Polysaccharide Biosynthesis Protein SpsA, Chain A"/>
    <property type="match status" value="1"/>
</dbReference>
<reference evidence="2 4" key="1">
    <citation type="submission" date="2023-07" db="EMBL/GenBank/DDBJ databases">
        <title>Sorghum-associated microbial communities from plants grown in Nebraska, USA.</title>
        <authorList>
            <person name="Schachtman D."/>
        </authorList>
    </citation>
    <scope>NUCLEOTIDE SEQUENCE</scope>
    <source>
        <strain evidence="3 4">DS1039</strain>
        <strain evidence="2">DS1061</strain>
    </source>
</reference>
<protein>
    <recommendedName>
        <fullName evidence="1">Glycosyltransferase 2-like domain-containing protein</fullName>
    </recommendedName>
</protein>
<dbReference type="InterPro" id="IPR029044">
    <property type="entry name" value="Nucleotide-diphossugar_trans"/>
</dbReference>
<evidence type="ECO:0000313" key="5">
    <source>
        <dbReference type="Proteomes" id="UP001229486"/>
    </source>
</evidence>
<organism evidence="2 5">
    <name type="scientific">Paraburkholderia caledonica</name>
    <dbReference type="NCBI Taxonomy" id="134536"/>
    <lineage>
        <taxon>Bacteria</taxon>
        <taxon>Pseudomonadati</taxon>
        <taxon>Pseudomonadota</taxon>
        <taxon>Betaproteobacteria</taxon>
        <taxon>Burkholderiales</taxon>
        <taxon>Burkholderiaceae</taxon>
        <taxon>Paraburkholderia</taxon>
    </lineage>
</organism>
<dbReference type="EMBL" id="JAVDQN010000002">
    <property type="protein sequence ID" value="MDR6375883.1"/>
    <property type="molecule type" value="Genomic_DNA"/>
</dbReference>
<dbReference type="GeneID" id="97032470"/>
<dbReference type="EMBL" id="JAURTK010000003">
    <property type="protein sequence ID" value="MDP9647554.1"/>
    <property type="molecule type" value="Genomic_DNA"/>
</dbReference>
<sequence>MAKKGLFFSIVIANYNYGHFLRQAIESALTQDWDRLEIIVVDDGSTDNSADVIHSFGEKITAIFKKNGGQRDANNVGFARSTGDVVIFLDADDVLMPGALRAIASVWRTGLSKVQVLMERVDAQGRRIQNENAIPKIRNVIPKIPPGLSSEAIRHWAYETSEYPTPPGSGNAYARSFLEKIFPLDASYDSFTDSTCIAMAPYLGDVETIAAPLVLYRMHGANDSAMSASTSNFGREIARALKRHSAACKACAMTGRPAPPLSTLFCAPHLLQLRVASLRLTPRQHPLPGDSRIRALRDALSIPFRASFERPAFRCLIAGWSIATLLAPKNIASTLIRRRFI</sequence>
<name>A0AB73ICB3_9BURK</name>
<dbReference type="RefSeq" id="WP_020066453.1">
    <property type="nucleotide sequence ID" value="NZ_JAQQDN010000011.1"/>
</dbReference>
<dbReference type="PANTHER" id="PTHR43685:SF11">
    <property type="entry name" value="GLYCOSYLTRANSFERASE TAGX-RELATED"/>
    <property type="match status" value="1"/>
</dbReference>
<dbReference type="InterPro" id="IPR001173">
    <property type="entry name" value="Glyco_trans_2-like"/>
</dbReference>
<feature type="domain" description="Glycosyltransferase 2-like" evidence="1">
    <location>
        <begin position="9"/>
        <end position="129"/>
    </location>
</feature>
<dbReference type="Pfam" id="PF00535">
    <property type="entry name" value="Glycos_transf_2"/>
    <property type="match status" value="1"/>
</dbReference>
<gene>
    <name evidence="3" type="ORF">J2776_002583</name>
    <name evidence="2" type="ORF">J2793_003000</name>
</gene>
<evidence type="ECO:0000313" key="2">
    <source>
        <dbReference type="EMBL" id="MDP9647554.1"/>
    </source>
</evidence>
<accession>A0AB73ICB3</accession>
<dbReference type="SUPFAM" id="SSF53448">
    <property type="entry name" value="Nucleotide-diphospho-sugar transferases"/>
    <property type="match status" value="1"/>
</dbReference>
<comment type="caution">
    <text evidence="2">The sequence shown here is derived from an EMBL/GenBank/DDBJ whole genome shotgun (WGS) entry which is preliminary data.</text>
</comment>
<evidence type="ECO:0000313" key="4">
    <source>
        <dbReference type="Proteomes" id="UP001185254"/>
    </source>
</evidence>
<dbReference type="InterPro" id="IPR050834">
    <property type="entry name" value="Glycosyltransf_2"/>
</dbReference>
<dbReference type="Proteomes" id="UP001229486">
    <property type="component" value="Unassembled WGS sequence"/>
</dbReference>
<dbReference type="PANTHER" id="PTHR43685">
    <property type="entry name" value="GLYCOSYLTRANSFERASE"/>
    <property type="match status" value="1"/>
</dbReference>
<evidence type="ECO:0000259" key="1">
    <source>
        <dbReference type="Pfam" id="PF00535"/>
    </source>
</evidence>
<keyword evidence="4" id="KW-1185">Reference proteome</keyword>
<evidence type="ECO:0000313" key="3">
    <source>
        <dbReference type="EMBL" id="MDR6375883.1"/>
    </source>
</evidence>
<dbReference type="Proteomes" id="UP001185254">
    <property type="component" value="Unassembled WGS sequence"/>
</dbReference>